<feature type="domain" description="NFACT RNA-binding" evidence="2">
    <location>
        <begin position="127"/>
        <end position="243"/>
    </location>
</feature>
<reference evidence="3 4" key="1">
    <citation type="journal article" date="2019" name="Int. J. Syst. Evol. Microbiol.">
        <title>The Global Catalogue of Microorganisms (GCM) 10K type strain sequencing project: providing services to taxonomists for standard genome sequencing and annotation.</title>
        <authorList>
            <consortium name="The Broad Institute Genomics Platform"/>
            <consortium name="The Broad Institute Genome Sequencing Center for Infectious Disease"/>
            <person name="Wu L."/>
            <person name="Ma J."/>
        </authorList>
    </citation>
    <scope>NUCLEOTIDE SEQUENCE [LARGE SCALE GENOMIC DNA]</scope>
    <source>
        <strain evidence="3 4">PJ61</strain>
    </source>
</reference>
<dbReference type="InterPro" id="IPR051608">
    <property type="entry name" value="RQC_Subunit_NEMF"/>
</dbReference>
<dbReference type="Pfam" id="PF05670">
    <property type="entry name" value="NFACT-R_1"/>
    <property type="match status" value="1"/>
</dbReference>
<evidence type="ECO:0000313" key="4">
    <source>
        <dbReference type="Proteomes" id="UP001596274"/>
    </source>
</evidence>
<accession>A0ABD5T6P0</accession>
<evidence type="ECO:0000259" key="2">
    <source>
        <dbReference type="Pfam" id="PF05670"/>
    </source>
</evidence>
<feature type="non-terminal residue" evidence="3">
    <location>
        <position position="271"/>
    </location>
</feature>
<evidence type="ECO:0000313" key="3">
    <source>
        <dbReference type="EMBL" id="MFC6772349.1"/>
    </source>
</evidence>
<dbReference type="EMBL" id="JBHSWT010000751">
    <property type="protein sequence ID" value="MFC6772349.1"/>
    <property type="molecule type" value="Genomic_DNA"/>
</dbReference>
<feature type="non-terminal residue" evidence="3">
    <location>
        <position position="1"/>
    </location>
</feature>
<dbReference type="PANTHER" id="PTHR15239:SF6">
    <property type="entry name" value="RIBOSOME QUALITY CONTROL COMPLEX SUBUNIT NEMF"/>
    <property type="match status" value="1"/>
</dbReference>
<feature type="compositionally biased region" description="Acidic residues" evidence="1">
    <location>
        <begin position="87"/>
        <end position="107"/>
    </location>
</feature>
<proteinExistence type="predicted"/>
<feature type="region of interest" description="Disordered" evidence="1">
    <location>
        <begin position="81"/>
        <end position="109"/>
    </location>
</feature>
<name>A0ABD5T6P0_9EURY</name>
<dbReference type="PANTHER" id="PTHR15239">
    <property type="entry name" value="NUCLEAR EXPORT MEDIATOR FACTOR NEMF"/>
    <property type="match status" value="1"/>
</dbReference>
<comment type="caution">
    <text evidence="3">The sequence shown here is derived from an EMBL/GenBank/DDBJ whole genome shotgun (WGS) entry which is preliminary data.</text>
</comment>
<organism evidence="3 4">
    <name type="scientific">Halorubrum pallidum</name>
    <dbReference type="NCBI Taxonomy" id="1526114"/>
    <lineage>
        <taxon>Archaea</taxon>
        <taxon>Methanobacteriati</taxon>
        <taxon>Methanobacteriota</taxon>
        <taxon>Stenosarchaea group</taxon>
        <taxon>Halobacteria</taxon>
        <taxon>Halobacteriales</taxon>
        <taxon>Haloferacaceae</taxon>
        <taxon>Halorubrum</taxon>
    </lineage>
</organism>
<sequence>GIPAAEAVVDVDGGEGTVTIELDGEDGNATEIELDASAGVEVNADRLYREAKRIEGKKEGAMEAIESTREELEAVRERKAEWVANDAADDGDEAGEADAEDDEEYETDWLSRSSIPIRNPDDWYERFRWFHTSTGYLVIGGRNADQNEELVKKYMGKHDRFFHTQAHGGPVTLLKAAGPSESADPVDFSEETLREAAQFAVSYSSDWKDGRGAGDAYMVDPDQVSKTPESGEYIEKGSFVIRGDRTYFEDVACRVAVGVQCEPVTRAIGGP</sequence>
<dbReference type="Proteomes" id="UP001596274">
    <property type="component" value="Unassembled WGS sequence"/>
</dbReference>
<gene>
    <name evidence="3" type="ORF">ACFQDD_12625</name>
</gene>
<dbReference type="InterPro" id="IPR008532">
    <property type="entry name" value="NFACT_RNA-bd"/>
</dbReference>
<keyword evidence="4" id="KW-1185">Reference proteome</keyword>
<evidence type="ECO:0000256" key="1">
    <source>
        <dbReference type="SAM" id="MobiDB-lite"/>
    </source>
</evidence>
<dbReference type="AlphaFoldDB" id="A0ABD5T6P0"/>
<protein>
    <submittedName>
        <fullName evidence="3">NFACT RNA binding domain-containing protein</fullName>
    </submittedName>
</protein>